<evidence type="ECO:0000256" key="2">
    <source>
        <dbReference type="ARBA" id="ARBA00022475"/>
    </source>
</evidence>
<name>A0ABW4EJH7_9RHOB</name>
<dbReference type="InterPro" id="IPR050220">
    <property type="entry name" value="Type_II_DNA_Topoisomerases"/>
</dbReference>
<keyword evidence="6 7" id="KW-0413">Isomerase</keyword>
<dbReference type="PANTHER" id="PTHR43493">
    <property type="entry name" value="DNA GYRASE/TOPOISOMERASE SUBUNIT A"/>
    <property type="match status" value="1"/>
</dbReference>
<feature type="site" description="Transition state stabilizer" evidence="7">
    <location>
        <position position="127"/>
    </location>
</feature>
<evidence type="ECO:0000256" key="7">
    <source>
        <dbReference type="HAMAP-Rule" id="MF_00936"/>
    </source>
</evidence>
<dbReference type="CDD" id="cd00187">
    <property type="entry name" value="TOP4c"/>
    <property type="match status" value="1"/>
</dbReference>
<dbReference type="HAMAP" id="MF_00936">
    <property type="entry name" value="ParC_type1"/>
    <property type="match status" value="1"/>
</dbReference>
<evidence type="ECO:0000313" key="11">
    <source>
        <dbReference type="Proteomes" id="UP001597186"/>
    </source>
</evidence>
<dbReference type="InterPro" id="IPR035516">
    <property type="entry name" value="Gyrase/topoIV_suA_C"/>
</dbReference>
<dbReference type="Pfam" id="PF00521">
    <property type="entry name" value="DNA_topoisoIV"/>
    <property type="match status" value="1"/>
</dbReference>
<accession>A0ABW4EJH7</accession>
<dbReference type="InterPro" id="IPR005742">
    <property type="entry name" value="TopoIV_A_Gneg"/>
</dbReference>
<dbReference type="InterPro" id="IPR013757">
    <property type="entry name" value="Topo_IIA_A_a_sf"/>
</dbReference>
<dbReference type="InterPro" id="IPR013758">
    <property type="entry name" value="Topo_IIA_A/C_ab"/>
</dbReference>
<comment type="function">
    <text evidence="7">Topoisomerase IV is essential for chromosome segregation. It relaxes supercoiled DNA. Performs the decatenation events required during the replication of a circular DNA molecule.</text>
</comment>
<dbReference type="InterPro" id="IPR002205">
    <property type="entry name" value="Topo_IIA_dom_A"/>
</dbReference>
<evidence type="ECO:0000259" key="9">
    <source>
        <dbReference type="PROSITE" id="PS52040"/>
    </source>
</evidence>
<evidence type="ECO:0000256" key="8">
    <source>
        <dbReference type="PROSITE-ProRule" id="PRU01384"/>
    </source>
</evidence>
<feature type="site" description="Interaction with DNA" evidence="7">
    <location>
        <position position="86"/>
    </location>
</feature>
<evidence type="ECO:0000256" key="1">
    <source>
        <dbReference type="ARBA" id="ARBA00000185"/>
    </source>
</evidence>
<dbReference type="GO" id="GO:0003918">
    <property type="term" value="F:DNA topoisomerase type II (double strand cut, ATP-hydrolyzing) activity"/>
    <property type="evidence" value="ECO:0007669"/>
    <property type="project" value="UniProtKB-EC"/>
</dbReference>
<comment type="similarity">
    <text evidence="7">Belongs to the type II topoisomerase GyrA/ParC subunit family. ParC type 1 subfamily.</text>
</comment>
<gene>
    <name evidence="7" type="primary">parC</name>
    <name evidence="10" type="ORF">ACFTOW_15890</name>
</gene>
<organism evidence="10 11">
    <name type="scientific">Lacimonas salitolerans</name>
    <dbReference type="NCBI Taxonomy" id="1323750"/>
    <lineage>
        <taxon>Bacteria</taxon>
        <taxon>Pseudomonadati</taxon>
        <taxon>Pseudomonadota</taxon>
        <taxon>Alphaproteobacteria</taxon>
        <taxon>Rhodobacterales</taxon>
        <taxon>Paracoccaceae</taxon>
        <taxon>Lacimonas</taxon>
    </lineage>
</organism>
<dbReference type="Gene3D" id="3.90.199.10">
    <property type="entry name" value="Topoisomerase II, domain 5"/>
    <property type="match status" value="2"/>
</dbReference>
<reference evidence="11" key="1">
    <citation type="journal article" date="2019" name="Int. J. Syst. Evol. Microbiol.">
        <title>The Global Catalogue of Microorganisms (GCM) 10K type strain sequencing project: providing services to taxonomists for standard genome sequencing and annotation.</title>
        <authorList>
            <consortium name="The Broad Institute Genomics Platform"/>
            <consortium name="The Broad Institute Genome Sequencing Center for Infectious Disease"/>
            <person name="Wu L."/>
            <person name="Ma J."/>
        </authorList>
    </citation>
    <scope>NUCLEOTIDE SEQUENCE [LARGE SCALE GENOMIC DNA]</scope>
    <source>
        <strain evidence="11">CGMCC 1.12477</strain>
    </source>
</reference>
<dbReference type="SUPFAM" id="SSF56719">
    <property type="entry name" value="Type II DNA topoisomerase"/>
    <property type="match status" value="1"/>
</dbReference>
<dbReference type="InterPro" id="IPR006691">
    <property type="entry name" value="GyrA/parC_rep"/>
</dbReference>
<comment type="catalytic activity">
    <reaction evidence="1 7 8">
        <text>ATP-dependent breakage, passage and rejoining of double-stranded DNA.</text>
        <dbReference type="EC" id="5.6.2.2"/>
    </reaction>
</comment>
<dbReference type="EC" id="5.6.2.2" evidence="7"/>
<dbReference type="NCBIfam" id="NF004044">
    <property type="entry name" value="PRK05561.1"/>
    <property type="match status" value="1"/>
</dbReference>
<keyword evidence="11" id="KW-1185">Reference proteome</keyword>
<dbReference type="Gene3D" id="1.10.268.10">
    <property type="entry name" value="Topoisomerase, domain 3"/>
    <property type="match status" value="2"/>
</dbReference>
<dbReference type="EMBL" id="JBHUDD010000147">
    <property type="protein sequence ID" value="MFD1510866.1"/>
    <property type="molecule type" value="Genomic_DNA"/>
</dbReference>
<keyword evidence="5 7" id="KW-0472">Membrane</keyword>
<comment type="caution">
    <text evidence="10">The sequence shown here is derived from an EMBL/GenBank/DDBJ whole genome shotgun (WGS) entry which is preliminary data.</text>
</comment>
<feature type="site" description="Interaction with DNA" evidence="7">
    <location>
        <position position="84"/>
    </location>
</feature>
<evidence type="ECO:0000313" key="10">
    <source>
        <dbReference type="EMBL" id="MFD1510866.1"/>
    </source>
</evidence>
<dbReference type="PANTHER" id="PTHR43493:SF1">
    <property type="entry name" value="DNA TOPOISOMERASE 4 SUBUNIT A"/>
    <property type="match status" value="1"/>
</dbReference>
<evidence type="ECO:0000256" key="6">
    <source>
        <dbReference type="ARBA" id="ARBA00023235"/>
    </source>
</evidence>
<feature type="site" description="Interaction with DNA" evidence="7">
    <location>
        <position position="48"/>
    </location>
</feature>
<proteinExistence type="inferred from homology"/>
<evidence type="ECO:0000256" key="4">
    <source>
        <dbReference type="ARBA" id="ARBA00023125"/>
    </source>
</evidence>
<dbReference type="PROSITE" id="PS52040">
    <property type="entry name" value="TOPO_IIA"/>
    <property type="match status" value="1"/>
</dbReference>
<dbReference type="SMART" id="SM00434">
    <property type="entry name" value="TOP4c"/>
    <property type="match status" value="1"/>
</dbReference>
<dbReference type="Gene3D" id="3.30.1360.40">
    <property type="match status" value="1"/>
</dbReference>
<evidence type="ECO:0000256" key="3">
    <source>
        <dbReference type="ARBA" id="ARBA00023029"/>
    </source>
</evidence>
<comment type="subcellular location">
    <subcellularLocation>
        <location evidence="7">Cell membrane</location>
        <topology evidence="7">Peripheral membrane protein</topology>
    </subcellularLocation>
</comment>
<comment type="subunit">
    <text evidence="7">Heterotetramer composed of ParC and ParE.</text>
</comment>
<feature type="active site" description="O-(5'-phospho-DNA)-tyrosine intermediate" evidence="7 8">
    <location>
        <position position="128"/>
    </location>
</feature>
<keyword evidence="3 7" id="KW-0799">Topoisomerase</keyword>
<evidence type="ECO:0000256" key="5">
    <source>
        <dbReference type="ARBA" id="ARBA00023136"/>
    </source>
</evidence>
<feature type="domain" description="Topo IIA-type catalytic" evidence="9">
    <location>
        <begin position="40"/>
        <end position="567"/>
    </location>
</feature>
<dbReference type="Proteomes" id="UP001597186">
    <property type="component" value="Unassembled WGS sequence"/>
</dbReference>
<dbReference type="Gene3D" id="2.120.10.90">
    <property type="entry name" value="DNA gyrase/topoisomerase IV, subunit A, C-terminal"/>
    <property type="match status" value="1"/>
</dbReference>
<dbReference type="Pfam" id="PF03989">
    <property type="entry name" value="DNA_gyraseA_C"/>
    <property type="match status" value="3"/>
</dbReference>
<sequence length="807" mass="89414">MTDMTDDPKGGLPATSEPLRRAIGDRYLTYALSTIMHRALPDARDGLKPVHRRILYAMSRLRLSPSGKFLKSAKIAGDTMGDFHPHGDAAIYDAMARLAQDFAMRYRLVDGQGNFGNIDGDNPAASRYTEARMTVMAEALLEGLDENAVDFRPNYDGRLTEPMVLPAAYPNLLANGSSGIAVGMATNIPPHNIDELISACLHLIKSPDARDETLLQFVPGPDFPTGGVVVEPPESIAEAYRTGRGAFRLRSTWGTEDLGRGQWQIVVTEIPYQVQKSKLIEKLAELIQTKKVPILADVRDESADDIRIVLEPRSKNVEPDVLMNMLFRNSDLETRFSLNMNVLIDGVTPKVCSLKEVLRAFLDHRREVLMRRARHRLAKIDHRLEVLEGLMIAFLNLDRVIDIIRYDDDPKLALMFEDWSAPHQSTIPRATSEADYASPLTGVDTAALVMVADPAAVMPEGLSEDEDAGSTPHRIAGRDAGLSDVQAEAILNIRLRSLRRLEEMELRAEQDRLMAERAGIMDLLEDDSLQWARVAEQLREVRKQFGAKSKGGARRTQLAQAAEVEDVPIEAMIDREPITVVCSQMGWIRAMTGHIDLTRELKFKDGDGPRFVFHAETTDKLLVFGSNGRFYTVQAATLPGGRGMGEPLRLMVDLPNEAEIVDIFIHRPGARLLVASSAGDGFIVPEDEVIAQTRSGKQVLNVRADTRARVCKRVDGDAVAVVGDNRKVLIFALDELPEMTRGKGVRLQKYKDGGLSDARTFTMANGLSWLDPAGRTRTETALDEWVGKRAGTGRMAPRGFPRDNRFN</sequence>
<protein>
    <recommendedName>
        <fullName evidence="7">DNA topoisomerase 4 subunit A</fullName>
        <ecNumber evidence="7">5.6.2.2</ecNumber>
    </recommendedName>
    <alternativeName>
        <fullName evidence="7">Topoisomerase IV subunit A</fullName>
    </alternativeName>
</protein>
<dbReference type="RefSeq" id="WP_379917463.1">
    <property type="nucleotide sequence ID" value="NZ_JBHUDD010000147.1"/>
</dbReference>
<keyword evidence="2 7" id="KW-1003">Cell membrane</keyword>
<keyword evidence="4 7" id="KW-0238">DNA-binding</keyword>
<dbReference type="InterPro" id="IPR013760">
    <property type="entry name" value="Topo_IIA-like_dom_sf"/>
</dbReference>
<dbReference type="SUPFAM" id="SSF101904">
    <property type="entry name" value="GyrA/ParC C-terminal domain-like"/>
    <property type="match status" value="1"/>
</dbReference>